<dbReference type="EMBL" id="MU863626">
    <property type="protein sequence ID" value="KAK4105139.1"/>
    <property type="molecule type" value="Genomic_DNA"/>
</dbReference>
<reference evidence="2" key="1">
    <citation type="journal article" date="2023" name="Mol. Phylogenet. Evol.">
        <title>Genome-scale phylogeny and comparative genomics of the fungal order Sordariales.</title>
        <authorList>
            <person name="Hensen N."/>
            <person name="Bonometti L."/>
            <person name="Westerberg I."/>
            <person name="Brannstrom I.O."/>
            <person name="Guillou S."/>
            <person name="Cros-Aarteil S."/>
            <person name="Calhoun S."/>
            <person name="Haridas S."/>
            <person name="Kuo A."/>
            <person name="Mondo S."/>
            <person name="Pangilinan J."/>
            <person name="Riley R."/>
            <person name="LaButti K."/>
            <person name="Andreopoulos B."/>
            <person name="Lipzen A."/>
            <person name="Chen C."/>
            <person name="Yan M."/>
            <person name="Daum C."/>
            <person name="Ng V."/>
            <person name="Clum A."/>
            <person name="Steindorff A."/>
            <person name="Ohm R.A."/>
            <person name="Martin F."/>
            <person name="Silar P."/>
            <person name="Natvig D.O."/>
            <person name="Lalanne C."/>
            <person name="Gautier V."/>
            <person name="Ament-Velasquez S.L."/>
            <person name="Kruys A."/>
            <person name="Hutchinson M.I."/>
            <person name="Powell A.J."/>
            <person name="Barry K."/>
            <person name="Miller A.N."/>
            <person name="Grigoriev I.V."/>
            <person name="Debuchy R."/>
            <person name="Gladieux P."/>
            <person name="Hiltunen Thoren M."/>
            <person name="Johannesson H."/>
        </authorList>
    </citation>
    <scope>NUCLEOTIDE SEQUENCE</scope>
    <source>
        <strain evidence="2">CBS 757.83</strain>
    </source>
</reference>
<accession>A0AAN6QAD4</accession>
<evidence type="ECO:0000256" key="1">
    <source>
        <dbReference type="SAM" id="SignalP"/>
    </source>
</evidence>
<keyword evidence="3" id="KW-1185">Reference proteome</keyword>
<evidence type="ECO:0008006" key="4">
    <source>
        <dbReference type="Google" id="ProtNLM"/>
    </source>
</evidence>
<protein>
    <recommendedName>
        <fullName evidence="4">Cell wall galactomannoprotein</fullName>
    </recommendedName>
</protein>
<keyword evidence="1" id="KW-0732">Signal</keyword>
<name>A0AAN6QAD4_9PEZI</name>
<comment type="caution">
    <text evidence="2">The sequence shown here is derived from an EMBL/GenBank/DDBJ whole genome shotgun (WGS) entry which is preliminary data.</text>
</comment>
<sequence length="196" mass="20610">MVSIRSILTGVVALLASSSAASPVAALLASSPPTPQEVVADINQLTQKTQALQGTAQSITPLNAPLIVLQEGPFRDLVAGYADMVQSGKDLISDLDGFDPVAGPDADEINTAFQEFAAASRELHEVLIEKAGILFKIPIISHPVTMVMLLMEAVINSIAILLMKGAPPRADDLNTTALSLDAVLQQCVAKYYSIAM</sequence>
<evidence type="ECO:0000313" key="2">
    <source>
        <dbReference type="EMBL" id="KAK4105139.1"/>
    </source>
</evidence>
<organism evidence="2 3">
    <name type="scientific">Parathielavia hyrcaniae</name>
    <dbReference type="NCBI Taxonomy" id="113614"/>
    <lineage>
        <taxon>Eukaryota</taxon>
        <taxon>Fungi</taxon>
        <taxon>Dikarya</taxon>
        <taxon>Ascomycota</taxon>
        <taxon>Pezizomycotina</taxon>
        <taxon>Sordariomycetes</taxon>
        <taxon>Sordariomycetidae</taxon>
        <taxon>Sordariales</taxon>
        <taxon>Chaetomiaceae</taxon>
        <taxon>Parathielavia</taxon>
    </lineage>
</organism>
<dbReference type="Proteomes" id="UP001305647">
    <property type="component" value="Unassembled WGS sequence"/>
</dbReference>
<reference evidence="2" key="2">
    <citation type="submission" date="2023-05" db="EMBL/GenBank/DDBJ databases">
        <authorList>
            <consortium name="Lawrence Berkeley National Laboratory"/>
            <person name="Steindorff A."/>
            <person name="Hensen N."/>
            <person name="Bonometti L."/>
            <person name="Westerberg I."/>
            <person name="Brannstrom I.O."/>
            <person name="Guillou S."/>
            <person name="Cros-Aarteil S."/>
            <person name="Calhoun S."/>
            <person name="Haridas S."/>
            <person name="Kuo A."/>
            <person name="Mondo S."/>
            <person name="Pangilinan J."/>
            <person name="Riley R."/>
            <person name="Labutti K."/>
            <person name="Andreopoulos B."/>
            <person name="Lipzen A."/>
            <person name="Chen C."/>
            <person name="Yanf M."/>
            <person name="Daum C."/>
            <person name="Ng V."/>
            <person name="Clum A."/>
            <person name="Ohm R."/>
            <person name="Martin F."/>
            <person name="Silar P."/>
            <person name="Natvig D."/>
            <person name="Lalanne C."/>
            <person name="Gautier V."/>
            <person name="Ament-Velasquez S.L."/>
            <person name="Kruys A."/>
            <person name="Hutchinson M.I."/>
            <person name="Powell A.J."/>
            <person name="Barry K."/>
            <person name="Miller A.N."/>
            <person name="Grigoriev I.V."/>
            <person name="Debuchy R."/>
            <person name="Gladieux P."/>
            <person name="Thoren M.H."/>
            <person name="Johannesson H."/>
        </authorList>
    </citation>
    <scope>NUCLEOTIDE SEQUENCE</scope>
    <source>
        <strain evidence="2">CBS 757.83</strain>
    </source>
</reference>
<dbReference type="Pfam" id="PF17615">
    <property type="entry name" value="C166"/>
    <property type="match status" value="1"/>
</dbReference>
<feature type="signal peptide" evidence="1">
    <location>
        <begin position="1"/>
        <end position="20"/>
    </location>
</feature>
<feature type="chain" id="PRO_5042895570" description="Cell wall galactomannoprotein" evidence="1">
    <location>
        <begin position="21"/>
        <end position="196"/>
    </location>
</feature>
<gene>
    <name evidence="2" type="ORF">N658DRAFT_493259</name>
</gene>
<proteinExistence type="predicted"/>
<dbReference type="AlphaFoldDB" id="A0AAN6QAD4"/>
<evidence type="ECO:0000313" key="3">
    <source>
        <dbReference type="Proteomes" id="UP001305647"/>
    </source>
</evidence>